<feature type="binding site" evidence="16">
    <location>
        <position position="126"/>
    </location>
    <ligand>
        <name>ATP</name>
        <dbReference type="ChEBI" id="CHEBI:30616"/>
    </ligand>
</feature>
<keyword evidence="9 16" id="KW-0547">Nucleotide-binding</keyword>
<comment type="subunit">
    <text evidence="5 16">Homodimer.</text>
</comment>
<dbReference type="Pfam" id="PF03309">
    <property type="entry name" value="Pan_kinase"/>
    <property type="match status" value="1"/>
</dbReference>
<name>A0ABW3GK15_9PROT</name>
<feature type="binding site" evidence="16">
    <location>
        <begin position="101"/>
        <end position="104"/>
    </location>
    <ligand>
        <name>substrate</name>
    </ligand>
</feature>
<evidence type="ECO:0000256" key="5">
    <source>
        <dbReference type="ARBA" id="ARBA00011738"/>
    </source>
</evidence>
<organism evidence="17 18">
    <name type="scientific">Methylophilus glucosoxydans</name>
    <dbReference type="NCBI Taxonomy" id="752553"/>
    <lineage>
        <taxon>Bacteria</taxon>
        <taxon>Pseudomonadati</taxon>
        <taxon>Pseudomonadota</taxon>
        <taxon>Betaproteobacteria</taxon>
        <taxon>Nitrosomonadales</taxon>
        <taxon>Methylophilaceae</taxon>
        <taxon>Methylophilus</taxon>
    </lineage>
</organism>
<evidence type="ECO:0000256" key="2">
    <source>
        <dbReference type="ARBA" id="ARBA00001958"/>
    </source>
</evidence>
<dbReference type="EC" id="2.7.1.33" evidence="6 16"/>
<comment type="subcellular location">
    <subcellularLocation>
        <location evidence="3 16">Cytoplasm</location>
    </subcellularLocation>
</comment>
<evidence type="ECO:0000256" key="12">
    <source>
        <dbReference type="ARBA" id="ARBA00022958"/>
    </source>
</evidence>
<feature type="binding site" evidence="16">
    <location>
        <begin position="6"/>
        <end position="13"/>
    </location>
    <ligand>
        <name>ATP</name>
        <dbReference type="ChEBI" id="CHEBI:30616"/>
    </ligand>
</feature>
<keyword evidence="18" id="KW-1185">Reference proteome</keyword>
<evidence type="ECO:0000256" key="13">
    <source>
        <dbReference type="ARBA" id="ARBA00022993"/>
    </source>
</evidence>
<evidence type="ECO:0000256" key="4">
    <source>
        <dbReference type="ARBA" id="ARBA00005225"/>
    </source>
</evidence>
<dbReference type="EMBL" id="JBHTJW010000003">
    <property type="protein sequence ID" value="MFD0930768.1"/>
    <property type="molecule type" value="Genomic_DNA"/>
</dbReference>
<evidence type="ECO:0000256" key="14">
    <source>
        <dbReference type="ARBA" id="ARBA00038036"/>
    </source>
</evidence>
<comment type="function">
    <text evidence="16">Catalyzes the phosphorylation of pantothenate (Pan), the first step in CoA biosynthesis.</text>
</comment>
<feature type="binding site" evidence="16">
    <location>
        <position position="94"/>
    </location>
    <ligand>
        <name>substrate</name>
    </ligand>
</feature>
<evidence type="ECO:0000256" key="15">
    <source>
        <dbReference type="ARBA" id="ARBA00040883"/>
    </source>
</evidence>
<dbReference type="Gene3D" id="3.30.420.40">
    <property type="match status" value="2"/>
</dbReference>
<proteinExistence type="inferred from homology"/>
<keyword evidence="8 16" id="KW-0808">Transferase</keyword>
<dbReference type="PANTHER" id="PTHR34265">
    <property type="entry name" value="TYPE III PANTOTHENATE KINASE"/>
    <property type="match status" value="1"/>
</dbReference>
<evidence type="ECO:0000256" key="8">
    <source>
        <dbReference type="ARBA" id="ARBA00022679"/>
    </source>
</evidence>
<accession>A0ABW3GK15</accession>
<dbReference type="HAMAP" id="MF_01274">
    <property type="entry name" value="Pantothen_kinase_3"/>
    <property type="match status" value="1"/>
</dbReference>
<evidence type="ECO:0000256" key="16">
    <source>
        <dbReference type="HAMAP-Rule" id="MF_01274"/>
    </source>
</evidence>
<evidence type="ECO:0000313" key="18">
    <source>
        <dbReference type="Proteomes" id="UP001597106"/>
    </source>
</evidence>
<evidence type="ECO:0000256" key="3">
    <source>
        <dbReference type="ARBA" id="ARBA00004496"/>
    </source>
</evidence>
<dbReference type="PANTHER" id="PTHR34265:SF1">
    <property type="entry name" value="TYPE III PANTOTHENATE KINASE"/>
    <property type="match status" value="1"/>
</dbReference>
<dbReference type="InterPro" id="IPR004619">
    <property type="entry name" value="Type_III_PanK"/>
</dbReference>
<evidence type="ECO:0000256" key="11">
    <source>
        <dbReference type="ARBA" id="ARBA00022840"/>
    </source>
</evidence>
<feature type="active site" description="Proton acceptor" evidence="16">
    <location>
        <position position="103"/>
    </location>
</feature>
<comment type="catalytic activity">
    <reaction evidence="1 16">
        <text>(R)-pantothenate + ATP = (R)-4'-phosphopantothenate + ADP + H(+)</text>
        <dbReference type="Rhea" id="RHEA:16373"/>
        <dbReference type="ChEBI" id="CHEBI:10986"/>
        <dbReference type="ChEBI" id="CHEBI:15378"/>
        <dbReference type="ChEBI" id="CHEBI:29032"/>
        <dbReference type="ChEBI" id="CHEBI:30616"/>
        <dbReference type="ChEBI" id="CHEBI:456216"/>
        <dbReference type="EC" id="2.7.1.33"/>
    </reaction>
</comment>
<dbReference type="SUPFAM" id="SSF53067">
    <property type="entry name" value="Actin-like ATPase domain"/>
    <property type="match status" value="2"/>
</dbReference>
<reference evidence="18" key="1">
    <citation type="journal article" date="2019" name="Int. J. Syst. Evol. Microbiol.">
        <title>The Global Catalogue of Microorganisms (GCM) 10K type strain sequencing project: providing services to taxonomists for standard genome sequencing and annotation.</title>
        <authorList>
            <consortium name="The Broad Institute Genomics Platform"/>
            <consortium name="The Broad Institute Genome Sequencing Center for Infectious Disease"/>
            <person name="Wu L."/>
            <person name="Ma J."/>
        </authorList>
    </citation>
    <scope>NUCLEOTIDE SEQUENCE [LARGE SCALE GENOMIC DNA]</scope>
    <source>
        <strain evidence="18">CCUG 59685</strain>
    </source>
</reference>
<dbReference type="InterPro" id="IPR043129">
    <property type="entry name" value="ATPase_NBD"/>
</dbReference>
<evidence type="ECO:0000313" key="17">
    <source>
        <dbReference type="EMBL" id="MFD0930768.1"/>
    </source>
</evidence>
<comment type="similarity">
    <text evidence="14 16">Belongs to the type III pantothenate kinase family.</text>
</comment>
<comment type="caution">
    <text evidence="17">The sequence shown here is derived from an EMBL/GenBank/DDBJ whole genome shotgun (WGS) entry which is preliminary data.</text>
</comment>
<comment type="cofactor">
    <cofactor evidence="2">
        <name>K(+)</name>
        <dbReference type="ChEBI" id="CHEBI:29103"/>
    </cofactor>
</comment>
<keyword evidence="10 16" id="KW-0418">Kinase</keyword>
<evidence type="ECO:0000256" key="6">
    <source>
        <dbReference type="ARBA" id="ARBA00012102"/>
    </source>
</evidence>
<dbReference type="GO" id="GO:0004594">
    <property type="term" value="F:pantothenate kinase activity"/>
    <property type="evidence" value="ECO:0007669"/>
    <property type="project" value="UniProtKB-EC"/>
</dbReference>
<comment type="caution">
    <text evidence="16">Lacks conserved residue(s) required for the propagation of feature annotation.</text>
</comment>
<sequence>MKLLIDAGNSRTKWAWCPEQSSQPTALQINTLDNQDWFEGTAQAQALHAAIAKASRIYLSNVAGERWLQALPERDQRLQAIVATSLSLGLQNSYSQPAQLGSDRWCSLLAVWRSEGKSALVVSAGTAMTMDALLVKQEVKQELKQAQAMFAGGSIQPGLRLMWQSLQQGAAQLDYAYPDLDAGTDGFAQNSQHAMWVGCVQALAASVAAQYARLCQQLDHVPLLFMSGGDADLIARYLPHALSAQAIIVDNLVLKGLACLAKCSDE</sequence>
<evidence type="ECO:0000256" key="9">
    <source>
        <dbReference type="ARBA" id="ARBA00022741"/>
    </source>
</evidence>
<evidence type="ECO:0000256" key="7">
    <source>
        <dbReference type="ARBA" id="ARBA00022490"/>
    </source>
</evidence>
<keyword evidence="7 16" id="KW-0963">Cytoplasm</keyword>
<dbReference type="RefSeq" id="WP_379077605.1">
    <property type="nucleotide sequence ID" value="NZ_JBHTJW010000003.1"/>
</dbReference>
<keyword evidence="12 16" id="KW-0630">Potassium</keyword>
<comment type="pathway">
    <text evidence="4 16">Cofactor biosynthesis; coenzyme A biosynthesis; CoA from (R)-pantothenate: step 1/5.</text>
</comment>
<feature type="binding site" evidence="16">
    <location>
        <position position="191"/>
    </location>
    <ligand>
        <name>substrate</name>
    </ligand>
</feature>
<evidence type="ECO:0000256" key="10">
    <source>
        <dbReference type="ARBA" id="ARBA00022777"/>
    </source>
</evidence>
<dbReference type="NCBIfam" id="TIGR00671">
    <property type="entry name" value="baf"/>
    <property type="match status" value="1"/>
</dbReference>
<dbReference type="CDD" id="cd24015">
    <property type="entry name" value="ASKHA_NBD_PanK-III"/>
    <property type="match status" value="1"/>
</dbReference>
<evidence type="ECO:0000256" key="1">
    <source>
        <dbReference type="ARBA" id="ARBA00001206"/>
    </source>
</evidence>
<comment type="cofactor">
    <cofactor evidence="16">
        <name>NH4(+)</name>
        <dbReference type="ChEBI" id="CHEBI:28938"/>
    </cofactor>
    <cofactor evidence="16">
        <name>K(+)</name>
        <dbReference type="ChEBI" id="CHEBI:29103"/>
    </cofactor>
    <text evidence="16">A monovalent cation. Ammonium or potassium.</text>
</comment>
<protein>
    <recommendedName>
        <fullName evidence="15 16">Type III pantothenate kinase</fullName>
        <ecNumber evidence="6 16">2.7.1.33</ecNumber>
    </recommendedName>
    <alternativeName>
        <fullName evidence="16">PanK-III</fullName>
    </alternativeName>
    <alternativeName>
        <fullName evidence="16">Pantothenic acid kinase</fullName>
    </alternativeName>
</protein>
<gene>
    <name evidence="16" type="primary">coaX</name>
    <name evidence="17" type="ORF">ACFQ1T_13350</name>
</gene>
<keyword evidence="11 16" id="KW-0067">ATP-binding</keyword>
<keyword evidence="13 16" id="KW-0173">Coenzyme A biosynthesis</keyword>
<dbReference type="Proteomes" id="UP001597106">
    <property type="component" value="Unassembled WGS sequence"/>
</dbReference>